<evidence type="ECO:0000313" key="18">
    <source>
        <dbReference type="EMBL" id="CUJ49151.1"/>
    </source>
</evidence>
<evidence type="ECO:0000256" key="8">
    <source>
        <dbReference type="ARBA" id="ARBA00023004"/>
    </source>
</evidence>
<dbReference type="InterPro" id="IPR012910">
    <property type="entry name" value="Plug_dom"/>
</dbReference>
<evidence type="ECO:0000256" key="2">
    <source>
        <dbReference type="ARBA" id="ARBA00009810"/>
    </source>
</evidence>
<accession>A0AAD2KL56</accession>
<feature type="domain" description="Secretin/TonB short N-terminal" evidence="17">
    <location>
        <begin position="61"/>
        <end position="112"/>
    </location>
</feature>
<dbReference type="Gene3D" id="2.40.170.20">
    <property type="entry name" value="TonB-dependent receptor, beta-barrel domain"/>
    <property type="match status" value="1"/>
</dbReference>
<evidence type="ECO:0000256" key="5">
    <source>
        <dbReference type="ARBA" id="ARBA00022496"/>
    </source>
</evidence>
<feature type="signal peptide" evidence="16">
    <location>
        <begin position="1"/>
        <end position="27"/>
    </location>
</feature>
<keyword evidence="11 14" id="KW-0472">Membrane</keyword>
<keyword evidence="5" id="KW-0410">Iron transport</keyword>
<dbReference type="Pfam" id="PF00593">
    <property type="entry name" value="TonB_dep_Rec_b-barrel"/>
    <property type="match status" value="1"/>
</dbReference>
<evidence type="ECO:0000313" key="19">
    <source>
        <dbReference type="Proteomes" id="UP000044098"/>
    </source>
</evidence>
<dbReference type="Gene3D" id="2.170.130.10">
    <property type="entry name" value="TonB-dependent receptor, plug domain"/>
    <property type="match status" value="1"/>
</dbReference>
<keyword evidence="9" id="KW-0406">Ion transport</keyword>
<dbReference type="PROSITE" id="PS52016">
    <property type="entry name" value="TONB_DEPENDENT_REC_3"/>
    <property type="match status" value="1"/>
</dbReference>
<dbReference type="GO" id="GO:0038023">
    <property type="term" value="F:signaling receptor activity"/>
    <property type="evidence" value="ECO:0007669"/>
    <property type="project" value="InterPro"/>
</dbReference>
<evidence type="ECO:0000256" key="6">
    <source>
        <dbReference type="ARBA" id="ARBA00022692"/>
    </source>
</evidence>
<evidence type="ECO:0000256" key="14">
    <source>
        <dbReference type="PROSITE-ProRule" id="PRU01360"/>
    </source>
</evidence>
<keyword evidence="3 14" id="KW-0813">Transport</keyword>
<evidence type="ECO:0000256" key="12">
    <source>
        <dbReference type="ARBA" id="ARBA00023170"/>
    </source>
</evidence>
<protein>
    <submittedName>
        <fullName evidence="18">Ferric hydroxamate uptake</fullName>
    </submittedName>
</protein>
<keyword evidence="10 15" id="KW-0798">TonB box</keyword>
<dbReference type="CDD" id="cd01347">
    <property type="entry name" value="ligand_gated_channel"/>
    <property type="match status" value="1"/>
</dbReference>
<dbReference type="InterPro" id="IPR011662">
    <property type="entry name" value="Secretin/TonB_short_N"/>
</dbReference>
<dbReference type="SMART" id="SM00965">
    <property type="entry name" value="STN"/>
    <property type="match status" value="1"/>
</dbReference>
<dbReference type="SUPFAM" id="SSF56935">
    <property type="entry name" value="Porins"/>
    <property type="match status" value="1"/>
</dbReference>
<keyword evidence="7 16" id="KW-0732">Signal</keyword>
<keyword evidence="4 14" id="KW-1134">Transmembrane beta strand</keyword>
<evidence type="ECO:0000256" key="16">
    <source>
        <dbReference type="SAM" id="SignalP"/>
    </source>
</evidence>
<dbReference type="GO" id="GO:0015891">
    <property type="term" value="P:siderophore transport"/>
    <property type="evidence" value="ECO:0007669"/>
    <property type="project" value="InterPro"/>
</dbReference>
<dbReference type="Pfam" id="PF07660">
    <property type="entry name" value="STN"/>
    <property type="match status" value="1"/>
</dbReference>
<keyword evidence="12" id="KW-0675">Receptor</keyword>
<proteinExistence type="inferred from homology"/>
<dbReference type="InterPro" id="IPR010105">
    <property type="entry name" value="TonB_sidphr_rcpt"/>
</dbReference>
<keyword evidence="6 14" id="KW-0812">Transmembrane</keyword>
<dbReference type="InterPro" id="IPR037066">
    <property type="entry name" value="Plug_dom_sf"/>
</dbReference>
<comment type="caution">
    <text evidence="18">The sequence shown here is derived from an EMBL/GenBank/DDBJ whole genome shotgun (WGS) entry which is preliminary data.</text>
</comment>
<comment type="similarity">
    <text evidence="2 14 15">Belongs to the TonB-dependent receptor family.</text>
</comment>
<dbReference type="GO" id="GO:0015344">
    <property type="term" value="F:siderophore uptake transmembrane transporter activity"/>
    <property type="evidence" value="ECO:0007669"/>
    <property type="project" value="TreeGrafter"/>
</dbReference>
<organism evidence="18 19">
    <name type="scientific">Achromobacter aegrifaciens</name>
    <dbReference type="NCBI Taxonomy" id="1287736"/>
    <lineage>
        <taxon>Bacteria</taxon>
        <taxon>Pseudomonadati</taxon>
        <taxon>Pseudomonadota</taxon>
        <taxon>Betaproteobacteria</taxon>
        <taxon>Burkholderiales</taxon>
        <taxon>Alcaligenaceae</taxon>
        <taxon>Achromobacter</taxon>
    </lineage>
</organism>
<dbReference type="GO" id="GO:0009279">
    <property type="term" value="C:cell outer membrane"/>
    <property type="evidence" value="ECO:0007669"/>
    <property type="project" value="UniProtKB-SubCell"/>
</dbReference>
<dbReference type="NCBIfam" id="TIGR01783">
    <property type="entry name" value="TonB-siderophor"/>
    <property type="match status" value="1"/>
</dbReference>
<reference evidence="18 19" key="1">
    <citation type="submission" date="2015-09" db="EMBL/GenBank/DDBJ databases">
        <authorList>
            <consortium name="Pathogen Informatics"/>
        </authorList>
    </citation>
    <scope>NUCLEOTIDE SEQUENCE [LARGE SCALE GENOMIC DNA]</scope>
    <source>
        <strain evidence="18 19">2789STDY5608625</strain>
    </source>
</reference>
<dbReference type="FunFam" id="2.40.170.20:FF:000005">
    <property type="entry name" value="TonB-dependent siderophore receptor"/>
    <property type="match status" value="1"/>
</dbReference>
<dbReference type="RefSeq" id="WP_054456571.1">
    <property type="nucleotide sequence ID" value="NZ_CYTK01000007.1"/>
</dbReference>
<feature type="chain" id="PRO_5042160174" evidence="16">
    <location>
        <begin position="28"/>
        <end position="798"/>
    </location>
</feature>
<dbReference type="PANTHER" id="PTHR32552">
    <property type="entry name" value="FERRICHROME IRON RECEPTOR-RELATED"/>
    <property type="match status" value="1"/>
</dbReference>
<evidence type="ECO:0000256" key="9">
    <source>
        <dbReference type="ARBA" id="ARBA00023065"/>
    </source>
</evidence>
<name>A0AAD2KL56_ACHAE</name>
<dbReference type="InterPro" id="IPR039426">
    <property type="entry name" value="TonB-dep_rcpt-like"/>
</dbReference>
<evidence type="ECO:0000256" key="7">
    <source>
        <dbReference type="ARBA" id="ARBA00022729"/>
    </source>
</evidence>
<evidence type="ECO:0000256" key="3">
    <source>
        <dbReference type="ARBA" id="ARBA00022448"/>
    </source>
</evidence>
<sequence length="798" mass="85257">MFPVRSAPRLAAAFLIALAVPAGTAQAQSSTQPGASAALRYDLPAAPLADTLTRIARQSGRAVSVEPALVAGRQAPAVVGVYTAEQALRLALMGSGLELRITANGTFSAQPLPQGGAAMLEPVRVTAAAESPTGHVDGYVALRSMAGAKTDTPLIETPQSVSVVTSDQIRVVKAASVADALGYTPGVAAQSPAFSRMVDDLMLRGFNVATGNSGLLRDGLKLQSNVYDGGQEPYGLERVEVLRGAASVLYGQLTPGGVVNTVSKRPTTEPLRELNLETGSYARRQVSGDFAGALTEDGTWSYRLTGLARNADNWVDHVPDDRTYLAPALSWRPNAATSLTLLASYQRIRTRFAAPMPAANTLNGQIPRDLFIGEPDFDRYDTDTYTAGYVFEHAFNERVKLRQSARYFTAYGEWDYLSFGGLQPNGTTLRRGVVSRTENSYGIAADTSLEFKLEGGGLQHTVLAGLDYYRSNYDTSRHSGTVAPLGDIYHPVYGAVPVVNTARNNGFVTRSNGIGFYLQDQIKIHDQWVVVLGGRQDWADTDQRSHASGAATRQRDTATTGRVGLVYLAPAGLAPYVSVSQSFAPTVGMDRADHAFKPTKGVQYELGLRYEPPGSDMLYSAAVYDLTQTNALTADPVDPTYSVQTGKARSRGLELEAKARLGALNLTASYAYTDARTIRSTLPELVGQRTTLVPLHSAAVWADYNLTAAGVPGLTLGAGVRYASSTNLPGYPAEVPGQFLVDAMAAYDFGAVSPQFSGLSLTVNARNLFNRGYLSCAGATGCRYGDPRTLYATLSYRW</sequence>
<comment type="subcellular location">
    <subcellularLocation>
        <location evidence="1 14">Cell outer membrane</location>
        <topology evidence="1 14">Multi-pass membrane protein</topology>
    </subcellularLocation>
</comment>
<dbReference type="InterPro" id="IPR036942">
    <property type="entry name" value="Beta-barrel_TonB_sf"/>
</dbReference>
<dbReference type="EMBL" id="CYTK01000007">
    <property type="protein sequence ID" value="CUJ49151.1"/>
    <property type="molecule type" value="Genomic_DNA"/>
</dbReference>
<dbReference type="FunFam" id="2.170.130.10:FF:000001">
    <property type="entry name" value="Catecholate siderophore TonB-dependent receptor"/>
    <property type="match status" value="1"/>
</dbReference>
<dbReference type="AlphaFoldDB" id="A0AAD2KL56"/>
<evidence type="ECO:0000259" key="17">
    <source>
        <dbReference type="SMART" id="SM00965"/>
    </source>
</evidence>
<gene>
    <name evidence="18" type="primary">fhuA_8</name>
    <name evidence="18" type="ORF">ERS370000_04215</name>
</gene>
<evidence type="ECO:0000256" key="4">
    <source>
        <dbReference type="ARBA" id="ARBA00022452"/>
    </source>
</evidence>
<keyword evidence="13 14" id="KW-0998">Cell outer membrane</keyword>
<evidence type="ECO:0000256" key="1">
    <source>
        <dbReference type="ARBA" id="ARBA00004571"/>
    </source>
</evidence>
<keyword evidence="8" id="KW-0408">Iron</keyword>
<evidence type="ECO:0000256" key="11">
    <source>
        <dbReference type="ARBA" id="ARBA00023136"/>
    </source>
</evidence>
<evidence type="ECO:0000256" key="15">
    <source>
        <dbReference type="RuleBase" id="RU003357"/>
    </source>
</evidence>
<dbReference type="Gene3D" id="3.55.50.30">
    <property type="match status" value="1"/>
</dbReference>
<dbReference type="InterPro" id="IPR000531">
    <property type="entry name" value="Beta-barrel_TonB"/>
</dbReference>
<dbReference type="PANTHER" id="PTHR32552:SF68">
    <property type="entry name" value="FERRICHROME OUTER MEMBRANE TRANSPORTER_PHAGE RECEPTOR"/>
    <property type="match status" value="1"/>
</dbReference>
<dbReference type="Pfam" id="PF07715">
    <property type="entry name" value="Plug"/>
    <property type="match status" value="1"/>
</dbReference>
<evidence type="ECO:0000256" key="10">
    <source>
        <dbReference type="ARBA" id="ARBA00023077"/>
    </source>
</evidence>
<evidence type="ECO:0000256" key="13">
    <source>
        <dbReference type="ARBA" id="ARBA00023237"/>
    </source>
</evidence>
<dbReference type="Proteomes" id="UP000044098">
    <property type="component" value="Unassembled WGS sequence"/>
</dbReference>